<evidence type="ECO:0000256" key="4">
    <source>
        <dbReference type="ARBA" id="ARBA00047942"/>
    </source>
</evidence>
<dbReference type="SUPFAM" id="SSF53335">
    <property type="entry name" value="S-adenosyl-L-methionine-dependent methyltransferases"/>
    <property type="match status" value="1"/>
</dbReference>
<evidence type="ECO:0000313" key="11">
    <source>
        <dbReference type="Proteomes" id="UP000315577"/>
    </source>
</evidence>
<feature type="domain" description="MmeI-like DNA-methyltransferase" evidence="7">
    <location>
        <begin position="351"/>
        <end position="588"/>
    </location>
</feature>
<reference evidence="8 10" key="1">
    <citation type="submission" date="2019-03" db="EMBL/GenBank/DDBJ databases">
        <title>Genomic Encyclopedia of Type Strains, Phase IV (KMG-IV): sequencing the most valuable type-strain genomes for metagenomic binning, comparative biology and taxonomic classification.</title>
        <authorList>
            <person name="Goeker M."/>
        </authorList>
    </citation>
    <scope>NUCLEOTIDE SEQUENCE [LARGE SCALE GENOMIC DNA]</scope>
    <source>
        <strain evidence="8 10">DSM 12034</strain>
    </source>
</reference>
<name>A0A4R3LHW7_9BURK</name>
<dbReference type="Pfam" id="PF20473">
    <property type="entry name" value="MmeI_Mtase"/>
    <property type="match status" value="1"/>
</dbReference>
<dbReference type="Pfam" id="PF20465">
    <property type="entry name" value="MmeI_hel"/>
    <property type="match status" value="1"/>
</dbReference>
<dbReference type="PANTHER" id="PTHR33841:SF1">
    <property type="entry name" value="DNA METHYLTRANSFERASE A"/>
    <property type="match status" value="1"/>
</dbReference>
<dbReference type="Pfam" id="PF20464">
    <property type="entry name" value="MmeI_N"/>
    <property type="match status" value="1"/>
</dbReference>
<evidence type="ECO:0000256" key="1">
    <source>
        <dbReference type="ARBA" id="ARBA00011900"/>
    </source>
</evidence>
<dbReference type="Proteomes" id="UP000315577">
    <property type="component" value="Unassembled WGS sequence"/>
</dbReference>
<dbReference type="PROSITE" id="PS00092">
    <property type="entry name" value="N6_MTASE"/>
    <property type="match status" value="1"/>
</dbReference>
<dbReference type="InterPro" id="IPR046819">
    <property type="entry name" value="MmeI_hel"/>
</dbReference>
<keyword evidence="11" id="KW-1185">Reference proteome</keyword>
<dbReference type="OrthoDB" id="9782445at2"/>
<keyword evidence="2 8" id="KW-0489">Methyltransferase</keyword>
<gene>
    <name evidence="8" type="ORF">EDC36_10188</name>
    <name evidence="9" type="ORF">Tigna_00580</name>
</gene>
<sequence length="962" mass="105915">MTPEDFIAKWRGNTLTERAGSQAYFLDLCAMLGVPPPNDPDNYCFERGAARTGAGRGWADVWKRGCFAWENKAPGGNLADALRQLMTYALALDNPPLLVTCDRETIQIHTHFTGTPSETHTIALPDIGQPANLQKLRWLFTDPERFRPRRTTQDVTAEAAERFAAIAQALAARGADPQQVAHFLIQCLFCLFAEDAGLLPARLFERIVEKSAAAPERLGQRLGELFASMRQGGEFLLEDIAWFNGGLFEVVQPPPLQPADAQALLQAARMDWSNIEPAIFGTLFERGLDPAKRSQLGAHYTDPGTIAKLIEPVITRPLAAEWEAARATIAAAMAQYHAGGKGAQAALKTAQATFAGYLERLRNVRVLDPACGSGNFLYLALRALKDLEHRANLDAEALGLHRQLSIETGPANVLGLEVNPYAAELARVTVWIGEIQWMLGHGYDIRRNPILAPLDHIQCRDALLAPDGSEAPWPQADVIVGNPPFLGDKKMRGELGDAYVERLRALYAGRVPGGADLVTYWFEKARAQIEAGQCQRAGLVSTQAIRKGANRRVLDRIVATTRIFEAWSDEPWVNDGAAVRVSLVCFGHSGQAARLDGQEVGEIHADLTHATELDLTRARSLSQNADTAFQGTIKVGNFDIPGHTAREWITLPNPNGRPNADVLRPWANGQDLAGRPSDTWIIDFGVDMSETDAALYETPFAHVLEHVKPVRELVNRAGHRRYWWRHGEPRVAMRRAMAGLSRYIATPRVAKHRFFVWLPAAVLPDSRLYAICRADDCTFGVLSSRLHTAWALANASRHGVGNDPTYNAHDCFETFPFPAGLTPADNAHQATEATASGALIPARIADAACRAAACRIAEAAKRLSDLREAWLNPPEWVEWVITPEEEQAGFPRRPVPRPGFEAELKKRTLTNLYNARPAWLAHAHRELDAAVAAAYGWTDYTPAMPDEEILRRLLALNHARAG</sequence>
<evidence type="ECO:0000313" key="8">
    <source>
        <dbReference type="EMBL" id="TCS99821.1"/>
    </source>
</evidence>
<evidence type="ECO:0000259" key="5">
    <source>
        <dbReference type="Pfam" id="PF20464"/>
    </source>
</evidence>
<reference evidence="9 11" key="2">
    <citation type="submission" date="2019-07" db="EMBL/GenBank/DDBJ databases">
        <title>Tepidimonas ignava SPS-1037 draft genome.</title>
        <authorList>
            <person name="Da Costa M.S."/>
            <person name="Froufe H.J.C."/>
            <person name="Egas C."/>
            <person name="Albuquerque L."/>
        </authorList>
    </citation>
    <scope>NUCLEOTIDE SEQUENCE [LARGE SCALE GENOMIC DNA]</scope>
    <source>
        <strain evidence="9 11">SPS-1037</strain>
    </source>
</reference>
<evidence type="ECO:0000313" key="9">
    <source>
        <dbReference type="EMBL" id="TSE23206.1"/>
    </source>
</evidence>
<dbReference type="Proteomes" id="UP000295536">
    <property type="component" value="Unassembled WGS sequence"/>
</dbReference>
<organism evidence="8 10">
    <name type="scientific">Tepidimonas ignava</name>
    <dbReference type="NCBI Taxonomy" id="114249"/>
    <lineage>
        <taxon>Bacteria</taxon>
        <taxon>Pseudomonadati</taxon>
        <taxon>Pseudomonadota</taxon>
        <taxon>Betaproteobacteria</taxon>
        <taxon>Burkholderiales</taxon>
        <taxon>Tepidimonas</taxon>
    </lineage>
</organism>
<dbReference type="PANTHER" id="PTHR33841">
    <property type="entry name" value="DNA METHYLTRANSFERASE YEEA-RELATED"/>
    <property type="match status" value="1"/>
</dbReference>
<evidence type="ECO:0000313" key="10">
    <source>
        <dbReference type="Proteomes" id="UP000295536"/>
    </source>
</evidence>
<dbReference type="GO" id="GO:0032259">
    <property type="term" value="P:methylation"/>
    <property type="evidence" value="ECO:0007669"/>
    <property type="project" value="UniProtKB-KW"/>
</dbReference>
<proteinExistence type="predicted"/>
<comment type="caution">
    <text evidence="8">The sequence shown here is derived from an EMBL/GenBank/DDBJ whole genome shotgun (WGS) entry which is preliminary data.</text>
</comment>
<dbReference type="InterPro" id="IPR002052">
    <property type="entry name" value="DNA_methylase_N6_adenine_CS"/>
</dbReference>
<evidence type="ECO:0000259" key="6">
    <source>
        <dbReference type="Pfam" id="PF20465"/>
    </source>
</evidence>
<dbReference type="GO" id="GO:0003676">
    <property type="term" value="F:nucleic acid binding"/>
    <property type="evidence" value="ECO:0007669"/>
    <property type="project" value="InterPro"/>
</dbReference>
<protein>
    <recommendedName>
        <fullName evidence="1">site-specific DNA-methyltransferase (adenine-specific)</fullName>
        <ecNumber evidence="1">2.1.1.72</ecNumber>
    </recommendedName>
</protein>
<comment type="catalytic activity">
    <reaction evidence="4">
        <text>a 2'-deoxyadenosine in DNA + S-adenosyl-L-methionine = an N(6)-methyl-2'-deoxyadenosine in DNA + S-adenosyl-L-homocysteine + H(+)</text>
        <dbReference type="Rhea" id="RHEA:15197"/>
        <dbReference type="Rhea" id="RHEA-COMP:12418"/>
        <dbReference type="Rhea" id="RHEA-COMP:12419"/>
        <dbReference type="ChEBI" id="CHEBI:15378"/>
        <dbReference type="ChEBI" id="CHEBI:57856"/>
        <dbReference type="ChEBI" id="CHEBI:59789"/>
        <dbReference type="ChEBI" id="CHEBI:90615"/>
        <dbReference type="ChEBI" id="CHEBI:90616"/>
        <dbReference type="EC" id="2.1.1.72"/>
    </reaction>
</comment>
<dbReference type="InterPro" id="IPR029063">
    <property type="entry name" value="SAM-dependent_MTases_sf"/>
</dbReference>
<dbReference type="EMBL" id="SMAH01000001">
    <property type="protein sequence ID" value="TCS99821.1"/>
    <property type="molecule type" value="Genomic_DNA"/>
</dbReference>
<dbReference type="Gene3D" id="3.40.50.150">
    <property type="entry name" value="Vaccinia Virus protein VP39"/>
    <property type="match status" value="1"/>
</dbReference>
<feature type="domain" description="MmeI-like N-terminal" evidence="5">
    <location>
        <begin position="2"/>
        <end position="172"/>
    </location>
</feature>
<dbReference type="AlphaFoldDB" id="A0A4R3LHW7"/>
<dbReference type="InterPro" id="IPR046816">
    <property type="entry name" value="MmeI_Mtase"/>
</dbReference>
<dbReference type="InterPro" id="IPR046817">
    <property type="entry name" value="MmeI_N"/>
</dbReference>
<dbReference type="EC" id="2.1.1.72" evidence="1"/>
<dbReference type="EMBL" id="VJNC01000003">
    <property type="protein sequence ID" value="TSE23206.1"/>
    <property type="molecule type" value="Genomic_DNA"/>
</dbReference>
<accession>A0A4R3LHW7</accession>
<dbReference type="GO" id="GO:0009007">
    <property type="term" value="F:site-specific DNA-methyltransferase (adenine-specific) activity"/>
    <property type="evidence" value="ECO:0007669"/>
    <property type="project" value="UniProtKB-EC"/>
</dbReference>
<dbReference type="RefSeq" id="WP_132961290.1">
    <property type="nucleotide sequence ID" value="NZ_SMAH01000001.1"/>
</dbReference>
<dbReference type="InterPro" id="IPR050953">
    <property type="entry name" value="N4_N6_ade-DNA_methylase"/>
</dbReference>
<keyword evidence="3" id="KW-0808">Transferase</keyword>
<evidence type="ECO:0000259" key="7">
    <source>
        <dbReference type="Pfam" id="PF20473"/>
    </source>
</evidence>
<evidence type="ECO:0000256" key="3">
    <source>
        <dbReference type="ARBA" id="ARBA00022679"/>
    </source>
</evidence>
<dbReference type="PRINTS" id="PR00507">
    <property type="entry name" value="N12N6MTFRASE"/>
</dbReference>
<evidence type="ECO:0000256" key="2">
    <source>
        <dbReference type="ARBA" id="ARBA00022603"/>
    </source>
</evidence>
<feature type="domain" description="MmeI-like helicase spacer" evidence="6">
    <location>
        <begin position="179"/>
        <end position="248"/>
    </location>
</feature>